<feature type="coiled-coil region" evidence="6">
    <location>
        <begin position="155"/>
        <end position="197"/>
    </location>
</feature>
<sequence>MNTFQWMSMKSKSYSPEKFKIAATKKHNQARRMSSHHGSPYSSGYVQDEYDFDDDNNEDDYEDERDQEERDESDEDTEEASETDMGKSEEYTEIKEQMYQDKLATLKKQLQQLKDGSHPEYNRKLKRLDLACKERLRLNSIWREYEIECVERDYVNEKKAAAKEFEEKKIELRENLISDLEEKRKIIEAERHTMELTGDSMEVKPVMTRKLRRRPNDPIPVPEKRRKAPPAQLNYLLDEKEIEGDLKIISRGKLPSFGGVGQGGGNSGSISSGGIGSIGSLRRPGGLNSCDHSIGDTRIEDGKLLYERRWFHRGQPVYVEGKDVTRFAAIISAIGTEVIWVKKTSDGSKVRICISQLSRGKFSIKRRAS</sequence>
<dbReference type="GO" id="GO:0005654">
    <property type="term" value="C:nucleoplasm"/>
    <property type="evidence" value="ECO:0007669"/>
    <property type="project" value="UniProtKB-ARBA"/>
</dbReference>
<comment type="subcellular location">
    <subcellularLocation>
        <location evidence="1">Nucleus</location>
    </subcellularLocation>
</comment>
<name>A0A8K0KAC0_LADFU</name>
<dbReference type="InterPro" id="IPR013907">
    <property type="entry name" value="Sds3"/>
</dbReference>
<proteinExistence type="predicted"/>
<dbReference type="OrthoDB" id="70376at2759"/>
<dbReference type="Proteomes" id="UP000792457">
    <property type="component" value="Unassembled WGS sequence"/>
</dbReference>
<protein>
    <recommendedName>
        <fullName evidence="10">Sin3 histone deacetylase corepressor complex component SDS3</fullName>
    </recommendedName>
</protein>
<evidence type="ECO:0000256" key="1">
    <source>
        <dbReference type="ARBA" id="ARBA00004123"/>
    </source>
</evidence>
<feature type="compositionally biased region" description="Acidic residues" evidence="7">
    <location>
        <begin position="48"/>
        <end position="82"/>
    </location>
</feature>
<feature type="region of interest" description="Disordered" evidence="7">
    <location>
        <begin position="24"/>
        <end position="92"/>
    </location>
</feature>
<accession>A0A8K0KAC0</accession>
<reference evidence="8" key="1">
    <citation type="submission" date="2013-04" db="EMBL/GenBank/DDBJ databases">
        <authorList>
            <person name="Qu J."/>
            <person name="Murali S.C."/>
            <person name="Bandaranaike D."/>
            <person name="Bellair M."/>
            <person name="Blankenburg K."/>
            <person name="Chao H."/>
            <person name="Dinh H."/>
            <person name="Doddapaneni H."/>
            <person name="Downs B."/>
            <person name="Dugan-Rocha S."/>
            <person name="Elkadiri S."/>
            <person name="Gnanaolivu R.D."/>
            <person name="Hernandez B."/>
            <person name="Javaid M."/>
            <person name="Jayaseelan J.C."/>
            <person name="Lee S."/>
            <person name="Li M."/>
            <person name="Ming W."/>
            <person name="Munidasa M."/>
            <person name="Muniz J."/>
            <person name="Nguyen L."/>
            <person name="Ongeri F."/>
            <person name="Osuji N."/>
            <person name="Pu L.-L."/>
            <person name="Puazo M."/>
            <person name="Qu C."/>
            <person name="Quiroz J."/>
            <person name="Raj R."/>
            <person name="Weissenberger G."/>
            <person name="Xin Y."/>
            <person name="Zou X."/>
            <person name="Han Y."/>
            <person name="Richards S."/>
            <person name="Worley K."/>
            <person name="Muzny D."/>
            <person name="Gibbs R."/>
        </authorList>
    </citation>
    <scope>NUCLEOTIDE SEQUENCE</scope>
    <source>
        <strain evidence="8">Sampled in the wild</strain>
    </source>
</reference>
<dbReference type="EMBL" id="KZ308503">
    <property type="protein sequence ID" value="KAG8230682.1"/>
    <property type="molecule type" value="Genomic_DNA"/>
</dbReference>
<evidence type="ECO:0000256" key="5">
    <source>
        <dbReference type="ARBA" id="ARBA00023242"/>
    </source>
</evidence>
<evidence type="ECO:0008006" key="10">
    <source>
        <dbReference type="Google" id="ProtNLM"/>
    </source>
</evidence>
<keyword evidence="2" id="KW-0678">Repressor</keyword>
<dbReference type="AlphaFoldDB" id="A0A8K0KAC0"/>
<keyword evidence="9" id="KW-1185">Reference proteome</keyword>
<dbReference type="PANTHER" id="PTHR21964">
    <property type="entry name" value="BREAST CANCER METASTASIS-SUPPRESSOR 1"/>
    <property type="match status" value="1"/>
</dbReference>
<feature type="compositionally biased region" description="Low complexity" evidence="7">
    <location>
        <begin position="36"/>
        <end position="47"/>
    </location>
</feature>
<comment type="caution">
    <text evidence="8">The sequence shown here is derived from an EMBL/GenBank/DDBJ whole genome shotgun (WGS) entry which is preliminary data.</text>
</comment>
<dbReference type="Pfam" id="PF08598">
    <property type="entry name" value="Sds3"/>
    <property type="match status" value="1"/>
</dbReference>
<dbReference type="GO" id="GO:0010468">
    <property type="term" value="P:regulation of gene expression"/>
    <property type="evidence" value="ECO:0007669"/>
    <property type="project" value="UniProtKB-ARBA"/>
</dbReference>
<evidence type="ECO:0000313" key="8">
    <source>
        <dbReference type="EMBL" id="KAG8230682.1"/>
    </source>
</evidence>
<feature type="compositionally biased region" description="Basic residues" evidence="7">
    <location>
        <begin position="24"/>
        <end position="35"/>
    </location>
</feature>
<evidence type="ECO:0000256" key="2">
    <source>
        <dbReference type="ARBA" id="ARBA00022491"/>
    </source>
</evidence>
<keyword evidence="5" id="KW-0539">Nucleus</keyword>
<reference evidence="8" key="2">
    <citation type="submission" date="2017-10" db="EMBL/GenBank/DDBJ databases">
        <title>Ladona fulva Genome sequencing and assembly.</title>
        <authorList>
            <person name="Murali S."/>
            <person name="Richards S."/>
            <person name="Bandaranaike D."/>
            <person name="Bellair M."/>
            <person name="Blankenburg K."/>
            <person name="Chao H."/>
            <person name="Dinh H."/>
            <person name="Doddapaneni H."/>
            <person name="Dugan-Rocha S."/>
            <person name="Elkadiri S."/>
            <person name="Gnanaolivu R."/>
            <person name="Hernandez B."/>
            <person name="Skinner E."/>
            <person name="Javaid M."/>
            <person name="Lee S."/>
            <person name="Li M."/>
            <person name="Ming W."/>
            <person name="Munidasa M."/>
            <person name="Muniz J."/>
            <person name="Nguyen L."/>
            <person name="Hughes D."/>
            <person name="Osuji N."/>
            <person name="Pu L.-L."/>
            <person name="Puazo M."/>
            <person name="Qu C."/>
            <person name="Quiroz J."/>
            <person name="Raj R."/>
            <person name="Weissenberger G."/>
            <person name="Xin Y."/>
            <person name="Zou X."/>
            <person name="Han Y."/>
            <person name="Worley K."/>
            <person name="Muzny D."/>
            <person name="Gibbs R."/>
        </authorList>
    </citation>
    <scope>NUCLEOTIDE SEQUENCE</scope>
    <source>
        <strain evidence="8">Sampled in the wild</strain>
    </source>
</reference>
<keyword evidence="4" id="KW-0804">Transcription</keyword>
<keyword evidence="6" id="KW-0175">Coiled coil</keyword>
<evidence type="ECO:0000256" key="7">
    <source>
        <dbReference type="SAM" id="MobiDB-lite"/>
    </source>
</evidence>
<keyword evidence="3" id="KW-0805">Transcription regulation</keyword>
<evidence type="ECO:0000313" key="9">
    <source>
        <dbReference type="Proteomes" id="UP000792457"/>
    </source>
</evidence>
<gene>
    <name evidence="8" type="ORF">J437_LFUL010759</name>
</gene>
<evidence type="ECO:0000256" key="4">
    <source>
        <dbReference type="ARBA" id="ARBA00023163"/>
    </source>
</evidence>
<organism evidence="8 9">
    <name type="scientific">Ladona fulva</name>
    <name type="common">Scarce chaser dragonfly</name>
    <name type="synonym">Libellula fulva</name>
    <dbReference type="NCBI Taxonomy" id="123851"/>
    <lineage>
        <taxon>Eukaryota</taxon>
        <taxon>Metazoa</taxon>
        <taxon>Ecdysozoa</taxon>
        <taxon>Arthropoda</taxon>
        <taxon>Hexapoda</taxon>
        <taxon>Insecta</taxon>
        <taxon>Pterygota</taxon>
        <taxon>Palaeoptera</taxon>
        <taxon>Odonata</taxon>
        <taxon>Epiprocta</taxon>
        <taxon>Anisoptera</taxon>
        <taxon>Libelluloidea</taxon>
        <taxon>Libellulidae</taxon>
        <taxon>Ladona</taxon>
    </lineage>
</organism>
<evidence type="ECO:0000256" key="3">
    <source>
        <dbReference type="ARBA" id="ARBA00023015"/>
    </source>
</evidence>
<dbReference type="SMART" id="SM01401">
    <property type="entry name" value="Sds3"/>
    <property type="match status" value="1"/>
</dbReference>
<evidence type="ECO:0000256" key="6">
    <source>
        <dbReference type="SAM" id="Coils"/>
    </source>
</evidence>